<dbReference type="InterPro" id="IPR000834">
    <property type="entry name" value="Peptidase_M14"/>
</dbReference>
<dbReference type="SMART" id="SM00631">
    <property type="entry name" value="Zn_pept"/>
    <property type="match status" value="1"/>
</dbReference>
<keyword evidence="5" id="KW-0121">Carboxypeptidase</keyword>
<evidence type="ECO:0000313" key="19">
    <source>
        <dbReference type="Proteomes" id="UP000838412"/>
    </source>
</evidence>
<evidence type="ECO:0000256" key="11">
    <source>
        <dbReference type="ARBA" id="ARBA00023049"/>
    </source>
</evidence>
<comment type="subcellular location">
    <subcellularLocation>
        <location evidence="2">Secreted</location>
    </subcellularLocation>
</comment>
<dbReference type="Gene3D" id="3.40.630.10">
    <property type="entry name" value="Zn peptidases"/>
    <property type="match status" value="1"/>
</dbReference>
<dbReference type="PROSITE" id="PS52035">
    <property type="entry name" value="PEPTIDASE_M14"/>
    <property type="match status" value="1"/>
</dbReference>
<dbReference type="GO" id="GO:0006508">
    <property type="term" value="P:proteolysis"/>
    <property type="evidence" value="ECO:0007669"/>
    <property type="project" value="UniProtKB-KW"/>
</dbReference>
<dbReference type="InterPro" id="IPR003146">
    <property type="entry name" value="M14A_act_pep"/>
</dbReference>
<evidence type="ECO:0000256" key="9">
    <source>
        <dbReference type="ARBA" id="ARBA00022801"/>
    </source>
</evidence>
<dbReference type="InterPro" id="IPR036990">
    <property type="entry name" value="M14A-like_propep"/>
</dbReference>
<feature type="transmembrane region" description="Helical" evidence="15">
    <location>
        <begin position="425"/>
        <end position="446"/>
    </location>
</feature>
<feature type="chain" id="PRO_5035439949" evidence="16">
    <location>
        <begin position="19"/>
        <end position="447"/>
    </location>
</feature>
<keyword evidence="12" id="KW-1015">Disulfide bond</keyword>
<dbReference type="Pfam" id="PF00246">
    <property type="entry name" value="Peptidase_M14"/>
    <property type="match status" value="1"/>
</dbReference>
<keyword evidence="10" id="KW-0862">Zinc</keyword>
<evidence type="ECO:0000256" key="1">
    <source>
        <dbReference type="ARBA" id="ARBA00001947"/>
    </source>
</evidence>
<evidence type="ECO:0000256" key="8">
    <source>
        <dbReference type="ARBA" id="ARBA00022729"/>
    </source>
</evidence>
<evidence type="ECO:0000256" key="10">
    <source>
        <dbReference type="ARBA" id="ARBA00022833"/>
    </source>
</evidence>
<dbReference type="PANTHER" id="PTHR11705:SF91">
    <property type="entry name" value="FI01817P-RELATED"/>
    <property type="match status" value="1"/>
</dbReference>
<accession>A0A8J9Z738</accession>
<evidence type="ECO:0000256" key="13">
    <source>
        <dbReference type="ARBA" id="ARBA00057299"/>
    </source>
</evidence>
<name>A0A8J9Z738_BRALA</name>
<dbReference type="OrthoDB" id="3626597at2759"/>
<evidence type="ECO:0000256" key="4">
    <source>
        <dbReference type="ARBA" id="ARBA00022525"/>
    </source>
</evidence>
<keyword evidence="6" id="KW-0645">Protease</keyword>
<dbReference type="SUPFAM" id="SSF53187">
    <property type="entry name" value="Zn-dependent exopeptidases"/>
    <property type="match status" value="1"/>
</dbReference>
<protein>
    <submittedName>
        <fullName evidence="18">CPA2 protein</fullName>
    </submittedName>
</protein>
<comment type="similarity">
    <text evidence="3 14">Belongs to the peptidase M14 family.</text>
</comment>
<keyword evidence="15" id="KW-1133">Transmembrane helix</keyword>
<dbReference type="PRINTS" id="PR00765">
    <property type="entry name" value="CRBOXYPTASEA"/>
</dbReference>
<dbReference type="Proteomes" id="UP000838412">
    <property type="component" value="Chromosome 16"/>
</dbReference>
<evidence type="ECO:0000313" key="18">
    <source>
        <dbReference type="EMBL" id="CAH1248292.1"/>
    </source>
</evidence>
<reference evidence="18" key="1">
    <citation type="submission" date="2022-01" db="EMBL/GenBank/DDBJ databases">
        <authorList>
            <person name="Braso-Vives M."/>
        </authorList>
    </citation>
    <scope>NUCLEOTIDE SEQUENCE</scope>
</reference>
<gene>
    <name evidence="18" type="primary">CPA2</name>
    <name evidence="18" type="ORF">BLAG_LOCUS9654</name>
</gene>
<keyword evidence="4" id="KW-0964">Secreted</keyword>
<dbReference type="GO" id="GO:0004181">
    <property type="term" value="F:metallocarboxypeptidase activity"/>
    <property type="evidence" value="ECO:0007669"/>
    <property type="project" value="InterPro"/>
</dbReference>
<dbReference type="CDD" id="cd03860">
    <property type="entry name" value="M14_CP_A-B_like"/>
    <property type="match status" value="1"/>
</dbReference>
<evidence type="ECO:0000256" key="3">
    <source>
        <dbReference type="ARBA" id="ARBA00005988"/>
    </source>
</evidence>
<organism evidence="18 19">
    <name type="scientific">Branchiostoma lanceolatum</name>
    <name type="common">Common lancelet</name>
    <name type="synonym">Amphioxus lanceolatum</name>
    <dbReference type="NCBI Taxonomy" id="7740"/>
    <lineage>
        <taxon>Eukaryota</taxon>
        <taxon>Metazoa</taxon>
        <taxon>Chordata</taxon>
        <taxon>Cephalochordata</taxon>
        <taxon>Leptocardii</taxon>
        <taxon>Amphioxiformes</taxon>
        <taxon>Branchiostomatidae</taxon>
        <taxon>Branchiostoma</taxon>
    </lineage>
</organism>
<keyword evidence="7" id="KW-0479">Metal-binding</keyword>
<evidence type="ECO:0000256" key="6">
    <source>
        <dbReference type="ARBA" id="ARBA00022670"/>
    </source>
</evidence>
<dbReference type="GO" id="GO:0005615">
    <property type="term" value="C:extracellular space"/>
    <property type="evidence" value="ECO:0007669"/>
    <property type="project" value="TreeGrafter"/>
</dbReference>
<keyword evidence="8 16" id="KW-0732">Signal</keyword>
<evidence type="ECO:0000256" key="14">
    <source>
        <dbReference type="PROSITE-ProRule" id="PRU01379"/>
    </source>
</evidence>
<dbReference type="AlphaFoldDB" id="A0A8J9Z738"/>
<keyword evidence="15" id="KW-0472">Membrane</keyword>
<evidence type="ECO:0000256" key="7">
    <source>
        <dbReference type="ARBA" id="ARBA00022723"/>
    </source>
</evidence>
<proteinExistence type="inferred from homology"/>
<dbReference type="PANTHER" id="PTHR11705">
    <property type="entry name" value="PROTEASE FAMILY M14 CARBOXYPEPTIDASE A,B"/>
    <property type="match status" value="1"/>
</dbReference>
<evidence type="ECO:0000256" key="16">
    <source>
        <dbReference type="SAM" id="SignalP"/>
    </source>
</evidence>
<comment type="cofactor">
    <cofactor evidence="1">
        <name>Zn(2+)</name>
        <dbReference type="ChEBI" id="CHEBI:29105"/>
    </cofactor>
</comment>
<evidence type="ECO:0000256" key="15">
    <source>
        <dbReference type="SAM" id="Phobius"/>
    </source>
</evidence>
<feature type="domain" description="Peptidase M14" evidence="17">
    <location>
        <begin position="134"/>
        <end position="432"/>
    </location>
</feature>
<evidence type="ECO:0000259" key="17">
    <source>
        <dbReference type="PROSITE" id="PS52035"/>
    </source>
</evidence>
<feature type="signal peptide" evidence="16">
    <location>
        <begin position="1"/>
        <end position="18"/>
    </location>
</feature>
<dbReference type="SUPFAM" id="SSF54897">
    <property type="entry name" value="Protease propeptides/inhibitors"/>
    <property type="match status" value="1"/>
</dbReference>
<keyword evidence="19" id="KW-1185">Reference proteome</keyword>
<feature type="active site" description="Proton donor/acceptor" evidence="14">
    <location>
        <position position="398"/>
    </location>
</feature>
<dbReference type="EMBL" id="OV696701">
    <property type="protein sequence ID" value="CAH1248292.1"/>
    <property type="molecule type" value="Genomic_DNA"/>
</dbReference>
<keyword evidence="9" id="KW-0378">Hydrolase</keyword>
<dbReference type="FunFam" id="3.40.630.10:FF:000040">
    <property type="entry name" value="zinc carboxypeptidase"/>
    <property type="match status" value="1"/>
</dbReference>
<dbReference type="Pfam" id="PF02244">
    <property type="entry name" value="Propep_M14"/>
    <property type="match status" value="1"/>
</dbReference>
<evidence type="ECO:0000256" key="12">
    <source>
        <dbReference type="ARBA" id="ARBA00023157"/>
    </source>
</evidence>
<evidence type="ECO:0000256" key="2">
    <source>
        <dbReference type="ARBA" id="ARBA00004613"/>
    </source>
</evidence>
<sequence>MALLGAVILVLFLNVVLAQTNGHSTSRALEGDQVLRLHPGTPDAVAMLDSLVYMPGFQLDFWKPPSHVNQSVDVHVPRDNLPAVLDLLQQHSIPYHTMIGNVRQAVEKHMQDNHKARARTAGRPARVNDFDFSVYHEWNEIDDFITDVQQTYPQIASLSSEAATFEGRSIKTLKLGKPSTSGETKPAIWIDAAIHCREWISTATVLYAIDQFTRQYGSDPTVTRLLDELDWYFTPVFNIDGYIYTWAAPENRLWRKNRSAQPGPCVGVDLNRNWDDHFAETGASPDPCSIIYHGMAPFSEPETRGISDFVLNHPEIKVYLAMHSYSQLWISPWGYDYARPPHYHLQNAMALAAESASRAVHGVQYRVGRSIEILYAVSGGARDWAYDKAGVTYSYTVELRDTGRYGFLLPADQIIPTAEETFPAYLTWASGSWIIPMIIHSFIISYM</sequence>
<dbReference type="FunFam" id="3.30.70.340:FF:000001">
    <property type="entry name" value="Carboxypeptidase A5"/>
    <property type="match status" value="1"/>
</dbReference>
<evidence type="ECO:0000256" key="5">
    <source>
        <dbReference type="ARBA" id="ARBA00022645"/>
    </source>
</evidence>
<keyword evidence="11" id="KW-0482">Metalloprotease</keyword>
<dbReference type="Gene3D" id="3.30.70.340">
    <property type="entry name" value="Metallocarboxypeptidase-like"/>
    <property type="match status" value="1"/>
</dbReference>
<keyword evidence="15" id="KW-0812">Transmembrane</keyword>
<comment type="function">
    <text evidence="13">Involved in the digestion of the blood meal.</text>
</comment>
<dbReference type="GO" id="GO:0008270">
    <property type="term" value="F:zinc ion binding"/>
    <property type="evidence" value="ECO:0007669"/>
    <property type="project" value="InterPro"/>
</dbReference>